<sequence length="298" mass="33464">MLSNIQKPNQTKANFYALGTVLLWSNVSTAFKLALAKASALLVLSYAMLIASGILLFYIFINKELALLFKLSKKQFFSCFLLCSILFIYYQSLFIGYAGLPVQIAQPVNYSWTLMLALISSFIFKQKLSGKEIFWILFAYTGVLIISLGNSSTIMQANSLSLFYILISTILYAVYWIYNTAVKLPANIKLFLGFLGASLLGFITLFFRNEPFVLPQDAIPPTCYIGLIELSIPFILWDKALQYTKSISKIATIPLISPFFALLWANSILNEHINPLSIIGLLFIVGGIFMQQKNQKQS</sequence>
<dbReference type="PANTHER" id="PTHR32322">
    <property type="entry name" value="INNER MEMBRANE TRANSPORTER"/>
    <property type="match status" value="1"/>
</dbReference>
<dbReference type="SUPFAM" id="SSF103481">
    <property type="entry name" value="Multidrug resistance efflux transporter EmrE"/>
    <property type="match status" value="2"/>
</dbReference>
<dbReference type="Pfam" id="PF00892">
    <property type="entry name" value="EamA"/>
    <property type="match status" value="2"/>
</dbReference>
<feature type="transmembrane region" description="Helical" evidence="6">
    <location>
        <begin position="272"/>
        <end position="290"/>
    </location>
</feature>
<keyword evidence="9" id="KW-1185">Reference proteome</keyword>
<name>A0ABY5Y3C0_9BACT</name>
<accession>A0ABY5Y3C0</accession>
<organism evidence="8 9">
    <name type="scientific">Taurinivorans muris</name>
    <dbReference type="NCBI Taxonomy" id="2787751"/>
    <lineage>
        <taxon>Bacteria</taxon>
        <taxon>Pseudomonadati</taxon>
        <taxon>Thermodesulfobacteriota</taxon>
        <taxon>Desulfovibrionia</taxon>
        <taxon>Desulfovibrionales</taxon>
        <taxon>Desulfovibrionaceae</taxon>
        <taxon>Taurinivorans</taxon>
    </lineage>
</organism>
<dbReference type="RefSeq" id="WP_334315668.1">
    <property type="nucleotide sequence ID" value="NZ_CP065938.1"/>
</dbReference>
<evidence type="ECO:0000256" key="1">
    <source>
        <dbReference type="ARBA" id="ARBA00004141"/>
    </source>
</evidence>
<protein>
    <submittedName>
        <fullName evidence="8">DMT family transporter</fullName>
    </submittedName>
</protein>
<feature type="domain" description="EamA" evidence="7">
    <location>
        <begin position="12"/>
        <end position="147"/>
    </location>
</feature>
<comment type="subcellular location">
    <subcellularLocation>
        <location evidence="1">Membrane</location>
        <topology evidence="1">Multi-pass membrane protein</topology>
    </subcellularLocation>
</comment>
<evidence type="ECO:0000256" key="4">
    <source>
        <dbReference type="ARBA" id="ARBA00022989"/>
    </source>
</evidence>
<feature type="transmembrane region" description="Helical" evidence="6">
    <location>
        <begin position="133"/>
        <end position="155"/>
    </location>
</feature>
<evidence type="ECO:0000313" key="8">
    <source>
        <dbReference type="EMBL" id="UWX06069.1"/>
    </source>
</evidence>
<feature type="transmembrane region" description="Helical" evidence="6">
    <location>
        <begin position="161"/>
        <end position="178"/>
    </location>
</feature>
<dbReference type="InterPro" id="IPR037185">
    <property type="entry name" value="EmrE-like"/>
</dbReference>
<evidence type="ECO:0000256" key="5">
    <source>
        <dbReference type="ARBA" id="ARBA00023136"/>
    </source>
</evidence>
<evidence type="ECO:0000256" key="2">
    <source>
        <dbReference type="ARBA" id="ARBA00007362"/>
    </source>
</evidence>
<keyword evidence="4 6" id="KW-1133">Transmembrane helix</keyword>
<evidence type="ECO:0000313" key="9">
    <source>
        <dbReference type="Proteomes" id="UP001058120"/>
    </source>
</evidence>
<dbReference type="InterPro" id="IPR000620">
    <property type="entry name" value="EamA_dom"/>
</dbReference>
<feature type="transmembrane region" description="Helical" evidence="6">
    <location>
        <begin position="249"/>
        <end position="266"/>
    </location>
</feature>
<feature type="transmembrane region" description="Helical" evidence="6">
    <location>
        <begin position="104"/>
        <end position="124"/>
    </location>
</feature>
<feature type="transmembrane region" description="Helical" evidence="6">
    <location>
        <begin position="219"/>
        <end position="237"/>
    </location>
</feature>
<feature type="transmembrane region" description="Helical" evidence="6">
    <location>
        <begin position="15"/>
        <end position="35"/>
    </location>
</feature>
<feature type="transmembrane region" description="Helical" evidence="6">
    <location>
        <begin position="76"/>
        <end position="98"/>
    </location>
</feature>
<keyword evidence="5 6" id="KW-0472">Membrane</keyword>
<dbReference type="EMBL" id="CP065938">
    <property type="protein sequence ID" value="UWX06069.1"/>
    <property type="molecule type" value="Genomic_DNA"/>
</dbReference>
<evidence type="ECO:0000256" key="6">
    <source>
        <dbReference type="SAM" id="Phobius"/>
    </source>
</evidence>
<gene>
    <name evidence="8" type="ORF">JBF11_01770</name>
</gene>
<reference evidence="8" key="1">
    <citation type="submission" date="2020-12" db="EMBL/GenBank/DDBJ databases">
        <title>Taurinivorans muris gen. nov., sp. nov., fundamental and realized metabolic niche of a ubiquitous sulfidogenic bacterium in the murine intestine.</title>
        <authorList>
            <person name="Ye H."/>
            <person name="Hanson B.T."/>
            <person name="Loy A."/>
        </authorList>
    </citation>
    <scope>NUCLEOTIDE SEQUENCE</scope>
    <source>
        <strain evidence="8">LT0009</strain>
    </source>
</reference>
<comment type="similarity">
    <text evidence="2">Belongs to the EamA transporter family.</text>
</comment>
<dbReference type="Proteomes" id="UP001058120">
    <property type="component" value="Chromosome"/>
</dbReference>
<keyword evidence="3 6" id="KW-0812">Transmembrane</keyword>
<feature type="domain" description="EamA" evidence="7">
    <location>
        <begin position="161"/>
        <end position="290"/>
    </location>
</feature>
<feature type="transmembrane region" description="Helical" evidence="6">
    <location>
        <begin position="190"/>
        <end position="207"/>
    </location>
</feature>
<proteinExistence type="inferred from homology"/>
<dbReference type="PANTHER" id="PTHR32322:SF2">
    <property type="entry name" value="EAMA DOMAIN-CONTAINING PROTEIN"/>
    <property type="match status" value="1"/>
</dbReference>
<evidence type="ECO:0000256" key="3">
    <source>
        <dbReference type="ARBA" id="ARBA00022692"/>
    </source>
</evidence>
<feature type="transmembrane region" description="Helical" evidence="6">
    <location>
        <begin position="41"/>
        <end position="61"/>
    </location>
</feature>
<evidence type="ECO:0000259" key="7">
    <source>
        <dbReference type="Pfam" id="PF00892"/>
    </source>
</evidence>
<dbReference type="InterPro" id="IPR050638">
    <property type="entry name" value="AA-Vitamin_Transporters"/>
</dbReference>